<proteinExistence type="predicted"/>
<accession>A0AC35GQ31</accession>
<evidence type="ECO:0000313" key="1">
    <source>
        <dbReference type="Proteomes" id="UP000887580"/>
    </source>
</evidence>
<dbReference type="WBParaSite" id="PS1159_v2.g750.t1">
    <property type="protein sequence ID" value="PS1159_v2.g750.t1"/>
    <property type="gene ID" value="PS1159_v2.g750"/>
</dbReference>
<evidence type="ECO:0000313" key="2">
    <source>
        <dbReference type="WBParaSite" id="PS1159_v2.g750.t1"/>
    </source>
</evidence>
<name>A0AC35GQ31_9BILA</name>
<reference evidence="2" key="1">
    <citation type="submission" date="2022-11" db="UniProtKB">
        <authorList>
            <consortium name="WormBaseParasite"/>
        </authorList>
    </citation>
    <scope>IDENTIFICATION</scope>
</reference>
<dbReference type="Proteomes" id="UP000887580">
    <property type="component" value="Unplaced"/>
</dbReference>
<organism evidence="1 2">
    <name type="scientific">Panagrolaimus sp. PS1159</name>
    <dbReference type="NCBI Taxonomy" id="55785"/>
    <lineage>
        <taxon>Eukaryota</taxon>
        <taxon>Metazoa</taxon>
        <taxon>Ecdysozoa</taxon>
        <taxon>Nematoda</taxon>
        <taxon>Chromadorea</taxon>
        <taxon>Rhabditida</taxon>
        <taxon>Tylenchina</taxon>
        <taxon>Panagrolaimomorpha</taxon>
        <taxon>Panagrolaimoidea</taxon>
        <taxon>Panagrolaimidae</taxon>
        <taxon>Panagrolaimus</taxon>
    </lineage>
</organism>
<sequence>PSIAAQCINAIAGIELPFQQWIEVIDILTGNVANDTSAEKLKDSSLEALGYICQDVNAAAVKSKSNQILTAIIRRMRQKEPVLVRRSATEAMLNVLELTKNNFAKTDDRNVIMRVVCEATQAPDTRIRVAALQCLVRIVSLYYNYMDTYMKEVLFAITVDAMKSPDNNVSLQGIEFWSNVFLEEWHLACQEQEAREEDRTPNVVSRYYAKSALQHILPLLLNILVRREDDDEDEWVPAKAAGVCIMLLTKCTKDEIVPLILPFIQQHFE</sequence>
<protein>
    <submittedName>
        <fullName evidence="2">Importin beta</fullName>
    </submittedName>
</protein>